<evidence type="ECO:0000313" key="2">
    <source>
        <dbReference type="Proteomes" id="UP001305414"/>
    </source>
</evidence>
<dbReference type="Proteomes" id="UP001305414">
    <property type="component" value="Unassembled WGS sequence"/>
</dbReference>
<evidence type="ECO:0000313" key="1">
    <source>
        <dbReference type="EMBL" id="KAK5637266.1"/>
    </source>
</evidence>
<gene>
    <name evidence="1" type="ORF">RRF57_012978</name>
</gene>
<protein>
    <submittedName>
        <fullName evidence="1">Uncharacterized protein</fullName>
    </submittedName>
</protein>
<reference evidence="1 2" key="1">
    <citation type="submission" date="2023-10" db="EMBL/GenBank/DDBJ databases">
        <title>Draft genome sequence of Xylaria bambusicola isolate GMP-LS, the root and basal stem rot pathogen of sugarcane in Indonesia.</title>
        <authorList>
            <person name="Selvaraj P."/>
            <person name="Muralishankar V."/>
            <person name="Muruganantham S."/>
            <person name="Sp S."/>
            <person name="Haryani S."/>
            <person name="Lau K.J.X."/>
            <person name="Naqvi N.I."/>
        </authorList>
    </citation>
    <scope>NUCLEOTIDE SEQUENCE [LARGE SCALE GENOMIC DNA]</scope>
    <source>
        <strain evidence="1">GMP-LS</strain>
    </source>
</reference>
<sequence length="75" mass="8504">MNAAVKIDMLMFQGGHREAVARKIPREVWKEQVHGNLSRREGDCLVKFEQPGAALQQVIVGVWEQMCVNITIKLT</sequence>
<dbReference type="EMBL" id="JAWHQM010000103">
    <property type="protein sequence ID" value="KAK5637266.1"/>
    <property type="molecule type" value="Genomic_DNA"/>
</dbReference>
<dbReference type="AlphaFoldDB" id="A0AAN7ZE00"/>
<proteinExistence type="predicted"/>
<name>A0AAN7ZE00_9PEZI</name>
<accession>A0AAN7ZE00</accession>
<comment type="caution">
    <text evidence="1">The sequence shown here is derived from an EMBL/GenBank/DDBJ whole genome shotgun (WGS) entry which is preliminary data.</text>
</comment>
<organism evidence="1 2">
    <name type="scientific">Xylaria bambusicola</name>
    <dbReference type="NCBI Taxonomy" id="326684"/>
    <lineage>
        <taxon>Eukaryota</taxon>
        <taxon>Fungi</taxon>
        <taxon>Dikarya</taxon>
        <taxon>Ascomycota</taxon>
        <taxon>Pezizomycotina</taxon>
        <taxon>Sordariomycetes</taxon>
        <taxon>Xylariomycetidae</taxon>
        <taxon>Xylariales</taxon>
        <taxon>Xylariaceae</taxon>
        <taxon>Xylaria</taxon>
    </lineage>
</organism>
<keyword evidence="2" id="KW-1185">Reference proteome</keyword>